<dbReference type="KEGG" id="nag:AArcMg_0977"/>
<feature type="compositionally biased region" description="Basic and acidic residues" evidence="1">
    <location>
        <begin position="57"/>
        <end position="67"/>
    </location>
</feature>
<accession>A0A346PNA0</accession>
<protein>
    <submittedName>
        <fullName evidence="3">Substrate-specific component BioY of biotin ECF transporter</fullName>
    </submittedName>
</protein>
<dbReference type="Gene3D" id="1.10.1760.20">
    <property type="match status" value="1"/>
</dbReference>
<keyword evidence="2" id="KW-0472">Membrane</keyword>
<feature type="transmembrane region" description="Helical" evidence="2">
    <location>
        <begin position="243"/>
        <end position="265"/>
    </location>
</feature>
<evidence type="ECO:0000313" key="3">
    <source>
        <dbReference type="EMBL" id="AXR80995.1"/>
    </source>
</evidence>
<keyword evidence="4" id="KW-1185">Reference proteome</keyword>
<name>A0A346PNA0_9EURY</name>
<dbReference type="GO" id="GO:0005886">
    <property type="term" value="C:plasma membrane"/>
    <property type="evidence" value="ECO:0007669"/>
    <property type="project" value="InterPro"/>
</dbReference>
<dbReference type="PANTHER" id="PTHR34295:SF1">
    <property type="entry name" value="BIOTIN TRANSPORTER BIOY"/>
    <property type="match status" value="1"/>
</dbReference>
<gene>
    <name evidence="3" type="ORF">AArcMg_0977</name>
</gene>
<evidence type="ECO:0000256" key="2">
    <source>
        <dbReference type="SAM" id="Phobius"/>
    </source>
</evidence>
<dbReference type="GO" id="GO:0015225">
    <property type="term" value="F:biotin transmembrane transporter activity"/>
    <property type="evidence" value="ECO:0007669"/>
    <property type="project" value="InterPro"/>
</dbReference>
<dbReference type="EMBL" id="CP027033">
    <property type="protein sequence ID" value="AXR80995.1"/>
    <property type="molecule type" value="Genomic_DNA"/>
</dbReference>
<feature type="transmembrane region" description="Helical" evidence="2">
    <location>
        <begin position="134"/>
        <end position="152"/>
    </location>
</feature>
<keyword evidence="2" id="KW-1133">Transmembrane helix</keyword>
<reference evidence="4" key="1">
    <citation type="submission" date="2018-02" db="EMBL/GenBank/DDBJ databases">
        <title>Phenotypic and genomic properties of facultatively anaerobic sulfur-reducing natronoarchaea from hypersaline soda lakes.</title>
        <authorList>
            <person name="Sorokin D.Y."/>
            <person name="Kublanov I.V."/>
            <person name="Roman P."/>
            <person name="Sinninghe Damste J.S."/>
            <person name="Golyshin P.N."/>
            <person name="Rojo D."/>
            <person name="Ciordia S."/>
            <person name="Mena M.D.C."/>
            <person name="Ferrer M."/>
            <person name="Messina E."/>
            <person name="Smedile F."/>
            <person name="La Spada G."/>
            <person name="La Cono V."/>
            <person name="Yakimov M.M."/>
        </authorList>
    </citation>
    <scope>NUCLEOTIDE SEQUENCE [LARGE SCALE GENOMIC DNA]</scope>
    <source>
        <strain evidence="4">AArc-Mg</strain>
    </source>
</reference>
<keyword evidence="2" id="KW-0812">Transmembrane</keyword>
<dbReference type="Pfam" id="PF02632">
    <property type="entry name" value="BioY"/>
    <property type="match status" value="1"/>
</dbReference>
<organism evidence="3 4">
    <name type="scientific">Natrarchaeobaculum sulfurireducens</name>
    <dbReference type="NCBI Taxonomy" id="2044521"/>
    <lineage>
        <taxon>Archaea</taxon>
        <taxon>Methanobacteriati</taxon>
        <taxon>Methanobacteriota</taxon>
        <taxon>Stenosarchaea group</taxon>
        <taxon>Halobacteria</taxon>
        <taxon>Halobacteriales</taxon>
        <taxon>Natrialbaceae</taxon>
        <taxon>Natrarchaeobaculum</taxon>
    </lineage>
</organism>
<dbReference type="InterPro" id="IPR003784">
    <property type="entry name" value="BioY"/>
</dbReference>
<feature type="transmembrane region" description="Helical" evidence="2">
    <location>
        <begin position="271"/>
        <end position="297"/>
    </location>
</feature>
<dbReference type="AlphaFoldDB" id="A0A346PNA0"/>
<sequence>MCRSRGLGRWIPSDHLEAPTRGTLRSSEKEITGCSGVTPPIDERRPRSHARWTVCDRVLEQPPPDRRSTRRGQKLSARRKVPQIEESDLTSNAADPISETEVFIPVYERGDGMETERSSAELVDDAVVGQFARAALLAALLGAVAPVAIPLPLSPAPITLQVLFVFLAGLLLGPVWGGISILLYLTAGAIGLPVFSGMVGGLGVLVGETGGYLWSYPIAAALVGLLIHGGTDLRDPADVSTPFLVGVLVAATILIYGMGTAYMAWLLELEVWEAITVGALPFIPGELLKMAAAIAIVKRGVVSPLRS</sequence>
<dbReference type="PANTHER" id="PTHR34295">
    <property type="entry name" value="BIOTIN TRANSPORTER BIOY"/>
    <property type="match status" value="1"/>
</dbReference>
<feature type="region of interest" description="Disordered" evidence="1">
    <location>
        <begin position="1"/>
        <end position="92"/>
    </location>
</feature>
<proteinExistence type="predicted"/>
<feature type="transmembrane region" description="Helical" evidence="2">
    <location>
        <begin position="183"/>
        <end position="206"/>
    </location>
</feature>
<evidence type="ECO:0000313" key="4">
    <source>
        <dbReference type="Proteomes" id="UP000258613"/>
    </source>
</evidence>
<feature type="transmembrane region" description="Helical" evidence="2">
    <location>
        <begin position="212"/>
        <end position="231"/>
    </location>
</feature>
<evidence type="ECO:0000256" key="1">
    <source>
        <dbReference type="SAM" id="MobiDB-lite"/>
    </source>
</evidence>
<feature type="compositionally biased region" description="Basic residues" evidence="1">
    <location>
        <begin position="68"/>
        <end position="81"/>
    </location>
</feature>
<feature type="transmembrane region" description="Helical" evidence="2">
    <location>
        <begin position="158"/>
        <end position="176"/>
    </location>
</feature>
<dbReference type="Proteomes" id="UP000258613">
    <property type="component" value="Chromosome"/>
</dbReference>